<comment type="subcellular location">
    <subcellularLocation>
        <location evidence="1">Cell inner membrane</location>
        <topology evidence="1">Multi-pass membrane protein</topology>
    </subcellularLocation>
</comment>
<evidence type="ECO:0000256" key="11">
    <source>
        <dbReference type="ARBA" id="ARBA00023136"/>
    </source>
</evidence>
<dbReference type="Proteomes" id="UP000093898">
    <property type="component" value="Unassembled WGS sequence"/>
</dbReference>
<evidence type="ECO:0000256" key="10">
    <source>
        <dbReference type="ARBA" id="ARBA00023033"/>
    </source>
</evidence>
<protein>
    <submittedName>
        <fullName evidence="14">Alkane 1-monooxygenase</fullName>
    </submittedName>
</protein>
<keyword evidence="3" id="KW-1003">Cell membrane</keyword>
<dbReference type="InterPro" id="IPR005804">
    <property type="entry name" value="FA_desaturase_dom"/>
</dbReference>
<evidence type="ECO:0000256" key="7">
    <source>
        <dbReference type="ARBA" id="ARBA00022989"/>
    </source>
</evidence>
<reference evidence="14 15" key="1">
    <citation type="submission" date="2016-06" db="EMBL/GenBank/DDBJ databases">
        <authorList>
            <person name="Kjaerup R.B."/>
            <person name="Dalgaard T.S."/>
            <person name="Juul-Madsen H.R."/>
        </authorList>
    </citation>
    <scope>NUCLEOTIDE SEQUENCE [LARGE SCALE GENOMIC DNA]</scope>
    <source>
        <strain evidence="14 15">1127319.6</strain>
    </source>
</reference>
<feature type="transmembrane region" description="Helical" evidence="12">
    <location>
        <begin position="269"/>
        <end position="288"/>
    </location>
</feature>
<keyword evidence="9" id="KW-0408">Iron</keyword>
<evidence type="ECO:0000256" key="4">
    <source>
        <dbReference type="ARBA" id="ARBA00022519"/>
    </source>
</evidence>
<accession>A0A1A3GUX5</accession>
<feature type="transmembrane region" description="Helical" evidence="12">
    <location>
        <begin position="33"/>
        <end position="53"/>
    </location>
</feature>
<keyword evidence="11 12" id="KW-0472">Membrane</keyword>
<dbReference type="GO" id="GO:0005886">
    <property type="term" value="C:plasma membrane"/>
    <property type="evidence" value="ECO:0007669"/>
    <property type="project" value="UniProtKB-SubCell"/>
</dbReference>
<keyword evidence="4" id="KW-0997">Cell inner membrane</keyword>
<evidence type="ECO:0000256" key="3">
    <source>
        <dbReference type="ARBA" id="ARBA00022475"/>
    </source>
</evidence>
<evidence type="ECO:0000256" key="8">
    <source>
        <dbReference type="ARBA" id="ARBA00023002"/>
    </source>
</evidence>
<dbReference type="EMBL" id="LZLC01000185">
    <property type="protein sequence ID" value="OBJ39144.1"/>
    <property type="molecule type" value="Genomic_DNA"/>
</dbReference>
<evidence type="ECO:0000259" key="13">
    <source>
        <dbReference type="Pfam" id="PF00487"/>
    </source>
</evidence>
<keyword evidence="10 14" id="KW-0503">Monooxygenase</keyword>
<evidence type="ECO:0000256" key="6">
    <source>
        <dbReference type="ARBA" id="ARBA00022723"/>
    </source>
</evidence>
<keyword evidence="6" id="KW-0479">Metal-binding</keyword>
<evidence type="ECO:0000256" key="1">
    <source>
        <dbReference type="ARBA" id="ARBA00004429"/>
    </source>
</evidence>
<feature type="transmembrane region" description="Helical" evidence="12">
    <location>
        <begin position="100"/>
        <end position="124"/>
    </location>
</feature>
<gene>
    <name evidence="14" type="ORF">A5630_27960</name>
</gene>
<dbReference type="Pfam" id="PF00487">
    <property type="entry name" value="FA_desaturase"/>
    <property type="match status" value="1"/>
</dbReference>
<dbReference type="AlphaFoldDB" id="A0A1A3GUX5"/>
<feature type="domain" description="Fatty acid desaturase" evidence="13">
    <location>
        <begin position="140"/>
        <end position="359"/>
    </location>
</feature>
<evidence type="ECO:0000256" key="5">
    <source>
        <dbReference type="ARBA" id="ARBA00022692"/>
    </source>
</evidence>
<keyword evidence="8" id="KW-0560">Oxidoreductase</keyword>
<dbReference type="InterPro" id="IPR033885">
    <property type="entry name" value="AlkB/XylM"/>
</dbReference>
<organism evidence="14 15">
    <name type="scientific">Mycolicibacterium mucogenicum</name>
    <name type="common">Mycobacterium mucogenicum</name>
    <dbReference type="NCBI Taxonomy" id="56689"/>
    <lineage>
        <taxon>Bacteria</taxon>
        <taxon>Bacillati</taxon>
        <taxon>Actinomycetota</taxon>
        <taxon>Actinomycetes</taxon>
        <taxon>Mycobacteriales</taxon>
        <taxon>Mycobacteriaceae</taxon>
        <taxon>Mycolicibacterium</taxon>
    </lineage>
</organism>
<keyword evidence="5 12" id="KW-0812">Transmembrane</keyword>
<name>A0A1A3GUX5_MYCMU</name>
<evidence type="ECO:0000313" key="15">
    <source>
        <dbReference type="Proteomes" id="UP000093898"/>
    </source>
</evidence>
<comment type="caution">
    <text evidence="14">The sequence shown here is derived from an EMBL/GenBank/DDBJ whole genome shotgun (WGS) entry which is preliminary data.</text>
</comment>
<dbReference type="PANTHER" id="PTHR38674">
    <property type="entry name" value="ALKANE 1-MONOOXYGENASE 1"/>
    <property type="match status" value="1"/>
</dbReference>
<dbReference type="GO" id="GO:0004497">
    <property type="term" value="F:monooxygenase activity"/>
    <property type="evidence" value="ECO:0007669"/>
    <property type="project" value="UniProtKB-KW"/>
</dbReference>
<evidence type="ECO:0000256" key="9">
    <source>
        <dbReference type="ARBA" id="ARBA00023004"/>
    </source>
</evidence>
<evidence type="ECO:0000256" key="12">
    <source>
        <dbReference type="SAM" id="Phobius"/>
    </source>
</evidence>
<comment type="similarity">
    <text evidence="2">Belongs to the fatty acid desaturase type 1 family. AlkB subfamily.</text>
</comment>
<evidence type="ECO:0000313" key="14">
    <source>
        <dbReference type="EMBL" id="OBJ39144.1"/>
    </source>
</evidence>
<dbReference type="CDD" id="cd03512">
    <property type="entry name" value="Alkane-hydroxylase"/>
    <property type="match status" value="1"/>
</dbReference>
<evidence type="ECO:0000256" key="2">
    <source>
        <dbReference type="ARBA" id="ARBA00010823"/>
    </source>
</evidence>
<dbReference type="STRING" id="56689.GCA_001291445_01423"/>
<dbReference type="GO" id="GO:0006629">
    <property type="term" value="P:lipid metabolic process"/>
    <property type="evidence" value="ECO:0007669"/>
    <property type="project" value="InterPro"/>
</dbReference>
<proteinExistence type="inferred from homology"/>
<feature type="transmembrane region" description="Helical" evidence="12">
    <location>
        <begin position="245"/>
        <end position="263"/>
    </location>
</feature>
<dbReference type="GO" id="GO:0046872">
    <property type="term" value="F:metal ion binding"/>
    <property type="evidence" value="ECO:0007669"/>
    <property type="project" value="UniProtKB-KW"/>
</dbReference>
<sequence length="403" mass="46271">MTTSTTPSDRRNRRPVDVGSEVAAGTWRDPKRYLWLLVPSAPGAVTLSWLLVWTTRLHVFWWTALFVILVAGPAADHLLGREKGDRAPDRILAELQQDKFYRFATHMFLPTQYLALAFGCWVWAGGGWVTLTFTDKLGLMVAVGLSGGIANNAAHELGHRRDRAERWLSKLALAQSWYGQFYVEHNRGHHVRVATPEDPASARFGENVYFFVVRSVVGSTRSAWRIETKRLDRQGRSRWNVRNDILNAWLLSVILFAGLALWFRPVVLPWLFGQALIGIFLLEAMNYLSHYGLRRQKLPSGRYERLRPTHSWNSNTVIMNVFLLHLQRHSDHHIDPSHRYQVIRHAEDAPQLPSNYTAMLVLSLVPMLWRRVMDPRVLAMYDGDVRRTALSPRQLKRLGLADS</sequence>
<dbReference type="PANTHER" id="PTHR38674:SF1">
    <property type="entry name" value="ALKANE 1-MONOOXYGENASE 1"/>
    <property type="match status" value="1"/>
</dbReference>
<keyword evidence="7 12" id="KW-1133">Transmembrane helix</keyword>
<dbReference type="RefSeq" id="WP_064983567.1">
    <property type="nucleotide sequence ID" value="NZ_LZLC01000185.1"/>
</dbReference>
<feature type="transmembrane region" description="Helical" evidence="12">
    <location>
        <begin position="136"/>
        <end position="154"/>
    </location>
</feature>
<feature type="transmembrane region" description="Helical" evidence="12">
    <location>
        <begin position="59"/>
        <end position="79"/>
    </location>
</feature>